<protein>
    <submittedName>
        <fullName evidence="1">Uncharacterized protein</fullName>
    </submittedName>
</protein>
<accession>A0ACC1IUS5</accession>
<gene>
    <name evidence="1" type="ORF">LPJ66_000908</name>
</gene>
<dbReference type="Proteomes" id="UP001150581">
    <property type="component" value="Unassembled WGS sequence"/>
</dbReference>
<comment type="caution">
    <text evidence="1">The sequence shown here is derived from an EMBL/GenBank/DDBJ whole genome shotgun (WGS) entry which is preliminary data.</text>
</comment>
<organism evidence="1 2">
    <name type="scientific">Kickxella alabastrina</name>
    <dbReference type="NCBI Taxonomy" id="61397"/>
    <lineage>
        <taxon>Eukaryota</taxon>
        <taxon>Fungi</taxon>
        <taxon>Fungi incertae sedis</taxon>
        <taxon>Zoopagomycota</taxon>
        <taxon>Kickxellomycotina</taxon>
        <taxon>Kickxellomycetes</taxon>
        <taxon>Kickxellales</taxon>
        <taxon>Kickxellaceae</taxon>
        <taxon>Kickxella</taxon>
    </lineage>
</organism>
<sequence length="97" mass="10235">MAAAAAASSDFVAAATTSATAFVAAAATAVSIAIKTAAAAASITESAQQSCNQWMPIRPHSTDIIRWIGEEKSWSKGKGSRKIKQQLRDELAERNRE</sequence>
<evidence type="ECO:0000313" key="2">
    <source>
        <dbReference type="Proteomes" id="UP001150581"/>
    </source>
</evidence>
<keyword evidence="2" id="KW-1185">Reference proteome</keyword>
<proteinExistence type="predicted"/>
<dbReference type="EMBL" id="JANBPG010000036">
    <property type="protein sequence ID" value="KAJ1901260.1"/>
    <property type="molecule type" value="Genomic_DNA"/>
</dbReference>
<reference evidence="1" key="1">
    <citation type="submission" date="2022-07" db="EMBL/GenBank/DDBJ databases">
        <title>Phylogenomic reconstructions and comparative analyses of Kickxellomycotina fungi.</title>
        <authorList>
            <person name="Reynolds N.K."/>
            <person name="Stajich J.E."/>
            <person name="Barry K."/>
            <person name="Grigoriev I.V."/>
            <person name="Crous P."/>
            <person name="Smith M.E."/>
        </authorList>
    </citation>
    <scope>NUCLEOTIDE SEQUENCE</scope>
    <source>
        <strain evidence="1">Benny 63K</strain>
    </source>
</reference>
<name>A0ACC1IUS5_9FUNG</name>
<evidence type="ECO:0000313" key="1">
    <source>
        <dbReference type="EMBL" id="KAJ1901260.1"/>
    </source>
</evidence>